<keyword evidence="3" id="KW-1185">Reference proteome</keyword>
<dbReference type="InterPro" id="IPR016181">
    <property type="entry name" value="Acyl_CoA_acyltransferase"/>
</dbReference>
<accession>A0A3D8PMC7</accession>
<comment type="caution">
    <text evidence="2">The sequence shown here is derived from an EMBL/GenBank/DDBJ whole genome shotgun (WGS) entry which is preliminary data.</text>
</comment>
<dbReference type="CDD" id="cd04301">
    <property type="entry name" value="NAT_SF"/>
    <property type="match status" value="1"/>
</dbReference>
<evidence type="ECO:0000259" key="1">
    <source>
        <dbReference type="PROSITE" id="PS51186"/>
    </source>
</evidence>
<evidence type="ECO:0000313" key="2">
    <source>
        <dbReference type="EMBL" id="RDW17144.1"/>
    </source>
</evidence>
<keyword evidence="2" id="KW-0808">Transferase</keyword>
<dbReference type="OrthoDB" id="9796171at2"/>
<proteinExistence type="predicted"/>
<dbReference type="Proteomes" id="UP000257143">
    <property type="component" value="Unassembled WGS sequence"/>
</dbReference>
<dbReference type="EMBL" id="PIOC01000021">
    <property type="protein sequence ID" value="RDW17144.1"/>
    <property type="molecule type" value="Genomic_DNA"/>
</dbReference>
<protein>
    <submittedName>
        <fullName evidence="2">GNAT family N-acetyltransferase</fullName>
    </submittedName>
</protein>
<reference evidence="3" key="1">
    <citation type="submission" date="2017-11" db="EMBL/GenBank/DDBJ databases">
        <authorList>
            <person name="Zhu W."/>
        </authorList>
    </citation>
    <scope>NUCLEOTIDE SEQUENCE [LARGE SCALE GENOMIC DNA]</scope>
    <source>
        <strain evidence="3">CAU 1183</strain>
    </source>
</reference>
<evidence type="ECO:0000313" key="3">
    <source>
        <dbReference type="Proteomes" id="UP000257143"/>
    </source>
</evidence>
<dbReference type="RefSeq" id="WP_115774057.1">
    <property type="nucleotide sequence ID" value="NZ_PIOC01000021.1"/>
</dbReference>
<gene>
    <name evidence="2" type="ORF">CWR48_14560</name>
</gene>
<dbReference type="GO" id="GO:0016747">
    <property type="term" value="F:acyltransferase activity, transferring groups other than amino-acyl groups"/>
    <property type="evidence" value="ECO:0007669"/>
    <property type="project" value="InterPro"/>
</dbReference>
<dbReference type="InterPro" id="IPR000182">
    <property type="entry name" value="GNAT_dom"/>
</dbReference>
<sequence length="148" mass="17715">MEWQIKKFSELIPTELYQILKARVDVFVVEQRCAYPELDDYDQTSIHYELRINGELAAYLRILPKHTKYDEVSIGRVLVVEKYRRHGYARQLLNQAIRYIENEWNGEAIRIQAQSRLEAFYTSFGFRPISEIYLEDGIPHIDMIWSRN</sequence>
<feature type="domain" description="N-acetyltransferase" evidence="1">
    <location>
        <begin position="6"/>
        <end position="148"/>
    </location>
</feature>
<dbReference type="PROSITE" id="PS51186">
    <property type="entry name" value="GNAT"/>
    <property type="match status" value="1"/>
</dbReference>
<dbReference type="AlphaFoldDB" id="A0A3D8PMC7"/>
<organism evidence="2 3">
    <name type="scientific">Oceanobacillus arenosus</name>
    <dbReference type="NCBI Taxonomy" id="1229153"/>
    <lineage>
        <taxon>Bacteria</taxon>
        <taxon>Bacillati</taxon>
        <taxon>Bacillota</taxon>
        <taxon>Bacilli</taxon>
        <taxon>Bacillales</taxon>
        <taxon>Bacillaceae</taxon>
        <taxon>Oceanobacillus</taxon>
    </lineage>
</organism>
<dbReference type="Gene3D" id="3.40.630.30">
    <property type="match status" value="1"/>
</dbReference>
<dbReference type="Pfam" id="PF13673">
    <property type="entry name" value="Acetyltransf_10"/>
    <property type="match status" value="1"/>
</dbReference>
<dbReference type="SUPFAM" id="SSF55729">
    <property type="entry name" value="Acyl-CoA N-acyltransferases (Nat)"/>
    <property type="match status" value="1"/>
</dbReference>
<name>A0A3D8PMC7_9BACI</name>